<accession>A0A8S1HLY7</accession>
<comment type="caution">
    <text evidence="11">The sequence shown here is derived from an EMBL/GenBank/DDBJ whole genome shotgun (WGS) entry which is preliminary data.</text>
</comment>
<comment type="similarity">
    <text evidence="4">Belongs to the CDIP1/LITAF family.</text>
</comment>
<dbReference type="GO" id="GO:0005765">
    <property type="term" value="C:lysosomal membrane"/>
    <property type="evidence" value="ECO:0007669"/>
    <property type="project" value="UniProtKB-SubCell"/>
</dbReference>
<evidence type="ECO:0000256" key="2">
    <source>
        <dbReference type="ARBA" id="ARBA00004481"/>
    </source>
</evidence>
<evidence type="ECO:0000256" key="6">
    <source>
        <dbReference type="ARBA" id="ARBA00022833"/>
    </source>
</evidence>
<evidence type="ECO:0000256" key="5">
    <source>
        <dbReference type="ARBA" id="ARBA00022723"/>
    </source>
</evidence>
<keyword evidence="5" id="KW-0479">Metal-binding</keyword>
<keyword evidence="12" id="KW-1185">Reference proteome</keyword>
<evidence type="ECO:0000256" key="4">
    <source>
        <dbReference type="ARBA" id="ARBA00005975"/>
    </source>
</evidence>
<dbReference type="SMART" id="SM00714">
    <property type="entry name" value="LITAF"/>
    <property type="match status" value="1"/>
</dbReference>
<keyword evidence="9" id="KW-0812">Transmembrane</keyword>
<evidence type="ECO:0000256" key="1">
    <source>
        <dbReference type="ARBA" id="ARBA00004414"/>
    </source>
</evidence>
<evidence type="ECO:0000256" key="9">
    <source>
        <dbReference type="SAM" id="Phobius"/>
    </source>
</evidence>
<dbReference type="PROSITE" id="PS51837">
    <property type="entry name" value="LITAF"/>
    <property type="match status" value="1"/>
</dbReference>
<sequence length="121" mass="13583">MGTGAENVQQGPPPVSPSSAARDCHLYNQPCDNYDRRRFLSEPSSFFADDKPTRAECPRCKITVTTRVENQIGACWWIICFVGFFLICWPILYILCCNVSKDATHSCPNCGLVLGRFKRAC</sequence>
<evidence type="ECO:0000256" key="8">
    <source>
        <dbReference type="SAM" id="MobiDB-lite"/>
    </source>
</evidence>
<comment type="subcellular location">
    <subcellularLocation>
        <location evidence="2">Endosome membrane</location>
        <topology evidence="2">Peripheral membrane protein</topology>
    </subcellularLocation>
    <subcellularLocation>
        <location evidence="1">Late endosome membrane</location>
    </subcellularLocation>
    <subcellularLocation>
        <location evidence="3">Lysosome membrane</location>
        <topology evidence="3">Peripheral membrane protein</topology>
        <orientation evidence="3">Cytoplasmic side</orientation>
    </subcellularLocation>
</comment>
<evidence type="ECO:0000256" key="7">
    <source>
        <dbReference type="ARBA" id="ARBA00023136"/>
    </source>
</evidence>
<dbReference type="InterPro" id="IPR006629">
    <property type="entry name" value="LITAF"/>
</dbReference>
<dbReference type="GO" id="GO:0008270">
    <property type="term" value="F:zinc ion binding"/>
    <property type="evidence" value="ECO:0007669"/>
    <property type="project" value="TreeGrafter"/>
</dbReference>
<dbReference type="PANTHER" id="PTHR23292:SF1">
    <property type="entry name" value="LITAF DOMAIN-CONTAINING PROTEIN"/>
    <property type="match status" value="1"/>
</dbReference>
<evidence type="ECO:0000256" key="3">
    <source>
        <dbReference type="ARBA" id="ARBA00004630"/>
    </source>
</evidence>
<evidence type="ECO:0000259" key="10">
    <source>
        <dbReference type="PROSITE" id="PS51837"/>
    </source>
</evidence>
<evidence type="ECO:0000313" key="11">
    <source>
        <dbReference type="EMBL" id="CAD6194270.1"/>
    </source>
</evidence>
<keyword evidence="7 9" id="KW-0472">Membrane</keyword>
<dbReference type="Pfam" id="PF10601">
    <property type="entry name" value="zf-LITAF-like"/>
    <property type="match status" value="1"/>
</dbReference>
<feature type="compositionally biased region" description="Polar residues" evidence="8">
    <location>
        <begin position="1"/>
        <end position="10"/>
    </location>
</feature>
<keyword evidence="6" id="KW-0862">Zinc</keyword>
<keyword evidence="9" id="KW-1133">Transmembrane helix</keyword>
<evidence type="ECO:0000313" key="12">
    <source>
        <dbReference type="Proteomes" id="UP000835052"/>
    </source>
</evidence>
<dbReference type="InterPro" id="IPR037519">
    <property type="entry name" value="LITAF_fam"/>
</dbReference>
<reference evidence="11" key="1">
    <citation type="submission" date="2020-10" db="EMBL/GenBank/DDBJ databases">
        <authorList>
            <person name="Kikuchi T."/>
        </authorList>
    </citation>
    <scope>NUCLEOTIDE SEQUENCE</scope>
    <source>
        <strain evidence="11">NKZ352</strain>
    </source>
</reference>
<dbReference type="EMBL" id="CAJGYM010000043">
    <property type="protein sequence ID" value="CAD6194270.1"/>
    <property type="molecule type" value="Genomic_DNA"/>
</dbReference>
<organism evidence="11 12">
    <name type="scientific">Caenorhabditis auriculariae</name>
    <dbReference type="NCBI Taxonomy" id="2777116"/>
    <lineage>
        <taxon>Eukaryota</taxon>
        <taxon>Metazoa</taxon>
        <taxon>Ecdysozoa</taxon>
        <taxon>Nematoda</taxon>
        <taxon>Chromadorea</taxon>
        <taxon>Rhabditida</taxon>
        <taxon>Rhabditina</taxon>
        <taxon>Rhabditomorpha</taxon>
        <taxon>Rhabditoidea</taxon>
        <taxon>Rhabditidae</taxon>
        <taxon>Peloderinae</taxon>
        <taxon>Caenorhabditis</taxon>
    </lineage>
</organism>
<feature type="region of interest" description="Disordered" evidence="8">
    <location>
        <begin position="1"/>
        <end position="22"/>
    </location>
</feature>
<feature type="transmembrane region" description="Helical" evidence="9">
    <location>
        <begin position="74"/>
        <end position="95"/>
    </location>
</feature>
<dbReference type="Proteomes" id="UP000835052">
    <property type="component" value="Unassembled WGS sequence"/>
</dbReference>
<dbReference type="OrthoDB" id="4713066at2759"/>
<feature type="domain" description="LITAF" evidence="10">
    <location>
        <begin position="36"/>
        <end position="119"/>
    </location>
</feature>
<dbReference type="GO" id="GO:0031902">
    <property type="term" value="C:late endosome membrane"/>
    <property type="evidence" value="ECO:0007669"/>
    <property type="project" value="UniProtKB-SubCell"/>
</dbReference>
<name>A0A8S1HLY7_9PELO</name>
<dbReference type="AlphaFoldDB" id="A0A8S1HLY7"/>
<gene>
    <name evidence="11" type="ORF">CAUJ_LOCUS10189</name>
</gene>
<dbReference type="PANTHER" id="PTHR23292">
    <property type="entry name" value="LIPOPOLYSACCHARIDE-INDUCED TUMOR NECROSIS FACTOR-ALPHA FACTOR"/>
    <property type="match status" value="1"/>
</dbReference>
<proteinExistence type="inferred from homology"/>
<protein>
    <recommendedName>
        <fullName evidence="10">LITAF domain-containing protein</fullName>
    </recommendedName>
</protein>